<dbReference type="InterPro" id="IPR013087">
    <property type="entry name" value="Znf_C2H2_type"/>
</dbReference>
<evidence type="ECO:0000313" key="8">
    <source>
        <dbReference type="EMBL" id="KAJ3614981.1"/>
    </source>
</evidence>
<sequence length="334" mass="36882">MAVEKPEDDPFTLDIQSDVLSDAISNQHQAPCMVKEEHVNDDSGTSWDIEFLMSEWSNPSPEFPSPMEYSTQPPQQPDQSTLYPEGLLFDGPTQQDIQPMSGGVVLGPPSLAESSLSATQELNQRGYGDDPVGHPSFPIHPDHYGLHQGAGMEGHSEDMGHLGEALSSWDFSHYPQPYPQQQQPQPLSTVHFPDCRFLQAQTQSLMVWSPLGAPSSGARREGKRSMRAAVKRKPAVHRCEYPGCSKTYTKSSHLKAHLRTHTGEKPYHCSWEGCGWKFARSDESRPGLSPTLGRPPAPQAENPSLRSQLTGGLSQEVAEIKKLFSQHILTNLHG</sequence>
<comment type="caution">
    <text evidence="8">The sequence shown here is derived from an EMBL/GenBank/DDBJ whole genome shotgun (WGS) entry which is preliminary data.</text>
</comment>
<evidence type="ECO:0000256" key="2">
    <source>
        <dbReference type="ARBA" id="ARBA00022737"/>
    </source>
</evidence>
<name>A0A9Q0IYW5_9TELE</name>
<dbReference type="PROSITE" id="PS50157">
    <property type="entry name" value="ZINC_FINGER_C2H2_2"/>
    <property type="match status" value="1"/>
</dbReference>
<keyword evidence="9" id="KW-1185">Reference proteome</keyword>
<evidence type="ECO:0000256" key="3">
    <source>
        <dbReference type="ARBA" id="ARBA00022771"/>
    </source>
</evidence>
<dbReference type="AlphaFoldDB" id="A0A9Q0IYW5"/>
<proteinExistence type="predicted"/>
<keyword evidence="2" id="KW-0677">Repeat</keyword>
<accession>A0A9Q0IYW5</accession>
<dbReference type="PANTHER" id="PTHR23235">
    <property type="entry name" value="KRUEPPEL-LIKE TRANSCRIPTION FACTOR"/>
    <property type="match status" value="1"/>
</dbReference>
<dbReference type="EMBL" id="JANIIK010000034">
    <property type="protein sequence ID" value="KAJ3614981.1"/>
    <property type="molecule type" value="Genomic_DNA"/>
</dbReference>
<dbReference type="PROSITE" id="PS00028">
    <property type="entry name" value="ZINC_FINGER_C2H2_1"/>
    <property type="match status" value="1"/>
</dbReference>
<evidence type="ECO:0000313" key="9">
    <source>
        <dbReference type="Proteomes" id="UP001148018"/>
    </source>
</evidence>
<keyword evidence="3 5" id="KW-0863">Zinc-finger</keyword>
<evidence type="ECO:0000259" key="7">
    <source>
        <dbReference type="PROSITE" id="PS50157"/>
    </source>
</evidence>
<gene>
    <name evidence="8" type="ORF">NHX12_018550</name>
</gene>
<feature type="non-terminal residue" evidence="8">
    <location>
        <position position="1"/>
    </location>
</feature>
<feature type="region of interest" description="Disordered" evidence="6">
    <location>
        <begin position="285"/>
        <end position="307"/>
    </location>
</feature>
<dbReference type="Gene3D" id="3.30.160.60">
    <property type="entry name" value="Classic Zinc Finger"/>
    <property type="match status" value="2"/>
</dbReference>
<dbReference type="GO" id="GO:0000981">
    <property type="term" value="F:DNA-binding transcription factor activity, RNA polymerase II-specific"/>
    <property type="evidence" value="ECO:0007669"/>
    <property type="project" value="TreeGrafter"/>
</dbReference>
<keyword evidence="4" id="KW-0862">Zinc</keyword>
<feature type="domain" description="C2H2-type" evidence="7">
    <location>
        <begin position="237"/>
        <end position="266"/>
    </location>
</feature>
<dbReference type="Proteomes" id="UP001148018">
    <property type="component" value="Unassembled WGS sequence"/>
</dbReference>
<dbReference type="SMART" id="SM00355">
    <property type="entry name" value="ZnF_C2H2"/>
    <property type="match status" value="1"/>
</dbReference>
<dbReference type="SUPFAM" id="SSF57667">
    <property type="entry name" value="beta-beta-alpha zinc fingers"/>
    <property type="match status" value="1"/>
</dbReference>
<evidence type="ECO:0000256" key="5">
    <source>
        <dbReference type="PROSITE-ProRule" id="PRU00042"/>
    </source>
</evidence>
<feature type="region of interest" description="Disordered" evidence="6">
    <location>
        <begin position="56"/>
        <end position="80"/>
    </location>
</feature>
<organism evidence="8 9">
    <name type="scientific">Muraenolepis orangiensis</name>
    <name type="common">Patagonian moray cod</name>
    <dbReference type="NCBI Taxonomy" id="630683"/>
    <lineage>
        <taxon>Eukaryota</taxon>
        <taxon>Metazoa</taxon>
        <taxon>Chordata</taxon>
        <taxon>Craniata</taxon>
        <taxon>Vertebrata</taxon>
        <taxon>Euteleostomi</taxon>
        <taxon>Actinopterygii</taxon>
        <taxon>Neopterygii</taxon>
        <taxon>Teleostei</taxon>
        <taxon>Neoteleostei</taxon>
        <taxon>Acanthomorphata</taxon>
        <taxon>Zeiogadaria</taxon>
        <taxon>Gadariae</taxon>
        <taxon>Gadiformes</taxon>
        <taxon>Muraenolepidoidei</taxon>
        <taxon>Muraenolepididae</taxon>
        <taxon>Muraenolepis</taxon>
    </lineage>
</organism>
<dbReference type="InterPro" id="IPR036236">
    <property type="entry name" value="Znf_C2H2_sf"/>
</dbReference>
<keyword evidence="1" id="KW-0479">Metal-binding</keyword>
<dbReference type="OrthoDB" id="4748970at2759"/>
<protein>
    <recommendedName>
        <fullName evidence="7">C2H2-type domain-containing protein</fullName>
    </recommendedName>
</protein>
<evidence type="ECO:0000256" key="1">
    <source>
        <dbReference type="ARBA" id="ARBA00022723"/>
    </source>
</evidence>
<dbReference type="PANTHER" id="PTHR23235:SF158">
    <property type="entry name" value="C2H2-TYPE DOMAIN-CONTAINING PROTEIN"/>
    <property type="match status" value="1"/>
</dbReference>
<dbReference type="Pfam" id="PF00096">
    <property type="entry name" value="zf-C2H2"/>
    <property type="match status" value="1"/>
</dbReference>
<reference evidence="8" key="1">
    <citation type="submission" date="2022-07" db="EMBL/GenBank/DDBJ databases">
        <title>Chromosome-level genome of Muraenolepis orangiensis.</title>
        <authorList>
            <person name="Kim J."/>
        </authorList>
    </citation>
    <scope>NUCLEOTIDE SEQUENCE</scope>
    <source>
        <strain evidence="8">KU_S4_2022</strain>
        <tissue evidence="8">Muscle</tissue>
    </source>
</reference>
<dbReference type="GO" id="GO:0008270">
    <property type="term" value="F:zinc ion binding"/>
    <property type="evidence" value="ECO:0007669"/>
    <property type="project" value="UniProtKB-KW"/>
</dbReference>
<dbReference type="GO" id="GO:0000978">
    <property type="term" value="F:RNA polymerase II cis-regulatory region sequence-specific DNA binding"/>
    <property type="evidence" value="ECO:0007669"/>
    <property type="project" value="TreeGrafter"/>
</dbReference>
<dbReference type="FunFam" id="3.30.160.60:FF:000007">
    <property type="entry name" value="Basic krueppel-like factor 3"/>
    <property type="match status" value="1"/>
</dbReference>
<evidence type="ECO:0000256" key="4">
    <source>
        <dbReference type="ARBA" id="ARBA00022833"/>
    </source>
</evidence>
<evidence type="ECO:0000256" key="6">
    <source>
        <dbReference type="SAM" id="MobiDB-lite"/>
    </source>
</evidence>